<evidence type="ECO:0000256" key="2">
    <source>
        <dbReference type="ARBA" id="ARBA00008335"/>
    </source>
</evidence>
<keyword evidence="6 7" id="KW-0472">Membrane</keyword>
<evidence type="ECO:0000259" key="8">
    <source>
        <dbReference type="PROSITE" id="PS50850"/>
    </source>
</evidence>
<feature type="transmembrane region" description="Helical" evidence="7">
    <location>
        <begin position="335"/>
        <end position="357"/>
    </location>
</feature>
<evidence type="ECO:0000256" key="5">
    <source>
        <dbReference type="ARBA" id="ARBA00022989"/>
    </source>
</evidence>
<evidence type="ECO:0000256" key="3">
    <source>
        <dbReference type="ARBA" id="ARBA00022448"/>
    </source>
</evidence>
<feature type="transmembrane region" description="Helical" evidence="7">
    <location>
        <begin position="246"/>
        <end position="266"/>
    </location>
</feature>
<evidence type="ECO:0000256" key="6">
    <source>
        <dbReference type="ARBA" id="ARBA00023136"/>
    </source>
</evidence>
<keyword evidence="5 7" id="KW-1133">Transmembrane helix</keyword>
<dbReference type="Gene3D" id="1.20.1250.20">
    <property type="entry name" value="MFS general substrate transporter like domains"/>
    <property type="match status" value="1"/>
</dbReference>
<dbReference type="PANTHER" id="PTHR23514">
    <property type="entry name" value="BYPASS OF STOP CODON PROTEIN 6"/>
    <property type="match status" value="1"/>
</dbReference>
<evidence type="ECO:0000256" key="1">
    <source>
        <dbReference type="ARBA" id="ARBA00004651"/>
    </source>
</evidence>
<keyword evidence="4 7" id="KW-0812">Transmembrane</keyword>
<dbReference type="RefSeq" id="WP_367638224.1">
    <property type="nucleotide sequence ID" value="NZ_JBFNQN010000006.1"/>
</dbReference>
<comment type="caution">
    <text evidence="9">The sequence shown here is derived from an EMBL/GenBank/DDBJ whole genome shotgun (WGS) entry which is preliminary data.</text>
</comment>
<feature type="domain" description="Major facilitator superfamily (MFS) profile" evidence="8">
    <location>
        <begin position="5"/>
        <end position="392"/>
    </location>
</feature>
<dbReference type="InterPro" id="IPR036259">
    <property type="entry name" value="MFS_trans_sf"/>
</dbReference>
<dbReference type="InterPro" id="IPR051788">
    <property type="entry name" value="MFS_Transporter"/>
</dbReference>
<dbReference type="PROSITE" id="PS50850">
    <property type="entry name" value="MFS"/>
    <property type="match status" value="1"/>
</dbReference>
<comment type="subcellular location">
    <subcellularLocation>
        <location evidence="1">Cell membrane</location>
        <topology evidence="1">Multi-pass membrane protein</topology>
    </subcellularLocation>
</comment>
<feature type="transmembrane region" description="Helical" evidence="7">
    <location>
        <begin position="92"/>
        <end position="116"/>
    </location>
</feature>
<comment type="similarity">
    <text evidence="2">Belongs to the major facilitator superfamily.</text>
</comment>
<dbReference type="EMBL" id="JBFNQN010000006">
    <property type="protein sequence ID" value="MEW9265249.1"/>
    <property type="molecule type" value="Genomic_DNA"/>
</dbReference>
<dbReference type="PANTHER" id="PTHR23514:SF3">
    <property type="entry name" value="BYPASS OF STOP CODON PROTEIN 6"/>
    <property type="match status" value="1"/>
</dbReference>
<feature type="transmembrane region" description="Helical" evidence="7">
    <location>
        <begin position="302"/>
        <end position="323"/>
    </location>
</feature>
<feature type="transmembrane region" description="Helical" evidence="7">
    <location>
        <begin position="34"/>
        <end position="54"/>
    </location>
</feature>
<reference evidence="9 10" key="1">
    <citation type="submission" date="2024-07" db="EMBL/GenBank/DDBJ databases">
        <authorList>
            <person name="Thanompreechachai J."/>
            <person name="Duangmal K."/>
        </authorList>
    </citation>
    <scope>NUCLEOTIDE SEQUENCE [LARGE SCALE GENOMIC DNA]</scope>
    <source>
        <strain evidence="9 10">KCTC 19886</strain>
    </source>
</reference>
<evidence type="ECO:0000313" key="10">
    <source>
        <dbReference type="Proteomes" id="UP001555826"/>
    </source>
</evidence>
<feature type="transmembrane region" description="Helical" evidence="7">
    <location>
        <begin position="363"/>
        <end position="384"/>
    </location>
</feature>
<feature type="transmembrane region" description="Helical" evidence="7">
    <location>
        <begin position="160"/>
        <end position="179"/>
    </location>
</feature>
<feature type="transmembrane region" description="Helical" evidence="7">
    <location>
        <begin position="213"/>
        <end position="234"/>
    </location>
</feature>
<keyword evidence="3" id="KW-0813">Transport</keyword>
<accession>A0ABV3P6J7</accession>
<name>A0ABV3P6J7_9ACTN</name>
<feature type="transmembrane region" description="Helical" evidence="7">
    <location>
        <begin position="278"/>
        <end position="296"/>
    </location>
</feature>
<dbReference type="SUPFAM" id="SSF103473">
    <property type="entry name" value="MFS general substrate transporter"/>
    <property type="match status" value="1"/>
</dbReference>
<organism evidence="9 10">
    <name type="scientific">Kineococcus endophyticus</name>
    <dbReference type="NCBI Taxonomy" id="1181883"/>
    <lineage>
        <taxon>Bacteria</taxon>
        <taxon>Bacillati</taxon>
        <taxon>Actinomycetota</taxon>
        <taxon>Actinomycetes</taxon>
        <taxon>Kineosporiales</taxon>
        <taxon>Kineosporiaceae</taxon>
        <taxon>Kineococcus</taxon>
    </lineage>
</organism>
<feature type="transmembrane region" description="Helical" evidence="7">
    <location>
        <begin position="128"/>
        <end position="148"/>
    </location>
</feature>
<gene>
    <name evidence="9" type="ORF">AB1207_10870</name>
</gene>
<dbReference type="InterPro" id="IPR020846">
    <property type="entry name" value="MFS_dom"/>
</dbReference>
<keyword evidence="10" id="KW-1185">Reference proteome</keyword>
<dbReference type="Proteomes" id="UP001555826">
    <property type="component" value="Unassembled WGS sequence"/>
</dbReference>
<dbReference type="Pfam" id="PF07690">
    <property type="entry name" value="MFS_1"/>
    <property type="match status" value="1"/>
</dbReference>
<evidence type="ECO:0000256" key="7">
    <source>
        <dbReference type="SAM" id="Phobius"/>
    </source>
</evidence>
<evidence type="ECO:0000256" key="4">
    <source>
        <dbReference type="ARBA" id="ARBA00022692"/>
    </source>
</evidence>
<protein>
    <submittedName>
        <fullName evidence="9">MFS transporter</fullName>
    </submittedName>
</protein>
<evidence type="ECO:0000313" key="9">
    <source>
        <dbReference type="EMBL" id="MEW9265249.1"/>
    </source>
</evidence>
<sequence length="394" mass="40952">MYSLLLAIVYVAFISLGLPDSLLGAGWPVMHQDLGVSLGLAGVLTMIIAGGTIVSSLASDRLTRRWGAGLVTAVSVGTTAVALLGFSFSPSFWVLCLWAVPYGLGAGAVDAALNNYVALHYAARHMNWLHSFWGVGASISPFIMSYALSAGWGWSSAYRIVGVTQVVLTALLVASLPLWGKVHRVAPTGEHEETSGQRAAHVPLARVVRIPGVLLVLTAFFAYCALESTSILWAATYLVSDRGVDATAAAAFASLFLLGITGGRFLAGFFADRVGDRFLIRGGFAAVGVGVVLIALPVGTDALALAGLVVAGLGCAPVYPAIIHSTPVNFGRENSQAVVGVQMAAAYTGSTLAPPAFGALSTWLGTGVLPVFLGVLVVLGLVMSERLNRLVDRR</sequence>
<proteinExistence type="inferred from homology"/>
<dbReference type="InterPro" id="IPR011701">
    <property type="entry name" value="MFS"/>
</dbReference>
<feature type="transmembrane region" description="Helical" evidence="7">
    <location>
        <begin position="66"/>
        <end position="86"/>
    </location>
</feature>